<evidence type="ECO:0000256" key="12">
    <source>
        <dbReference type="PROSITE-ProRule" id="PRU00042"/>
    </source>
</evidence>
<keyword evidence="11" id="KW-0539">Nucleus</keyword>
<reference evidence="15" key="2">
    <citation type="journal article" date="2015" name="Data Brief">
        <title>Shoot transcriptome of the giant reed, Arundo donax.</title>
        <authorList>
            <person name="Barrero R.A."/>
            <person name="Guerrero F.D."/>
            <person name="Moolhuijzen P."/>
            <person name="Goolsby J.A."/>
            <person name="Tidwell J."/>
            <person name="Bellgard S.E."/>
            <person name="Bellgard M.I."/>
        </authorList>
    </citation>
    <scope>NUCLEOTIDE SEQUENCE</scope>
    <source>
        <tissue evidence="15">Shoot tissue taken approximately 20 cm above the soil surface</tissue>
    </source>
</reference>
<keyword evidence="10" id="KW-0804">Transcription</keyword>
<keyword evidence="5 12" id="KW-0479">Metal-binding</keyword>
<keyword evidence="6" id="KW-0378">Hydrolase</keyword>
<feature type="region of interest" description="Disordered" evidence="13">
    <location>
        <begin position="124"/>
        <end position="269"/>
    </location>
</feature>
<keyword evidence="8" id="KW-0156">Chromatin regulator</keyword>
<evidence type="ECO:0000256" key="6">
    <source>
        <dbReference type="ARBA" id="ARBA00022801"/>
    </source>
</evidence>
<evidence type="ECO:0000256" key="8">
    <source>
        <dbReference type="ARBA" id="ARBA00022853"/>
    </source>
</evidence>
<organism evidence="15">
    <name type="scientific">Arundo donax</name>
    <name type="common">Giant reed</name>
    <name type="synonym">Donax arundinaceus</name>
    <dbReference type="NCBI Taxonomy" id="35708"/>
    <lineage>
        <taxon>Eukaryota</taxon>
        <taxon>Viridiplantae</taxon>
        <taxon>Streptophyta</taxon>
        <taxon>Embryophyta</taxon>
        <taxon>Tracheophyta</taxon>
        <taxon>Spermatophyta</taxon>
        <taxon>Magnoliopsida</taxon>
        <taxon>Liliopsida</taxon>
        <taxon>Poales</taxon>
        <taxon>Poaceae</taxon>
        <taxon>PACMAD clade</taxon>
        <taxon>Arundinoideae</taxon>
        <taxon>Arundineae</taxon>
        <taxon>Arundo</taxon>
    </lineage>
</organism>
<dbReference type="Pfam" id="PF17800">
    <property type="entry name" value="NPL"/>
    <property type="match status" value="1"/>
</dbReference>
<evidence type="ECO:0000256" key="2">
    <source>
        <dbReference type="ARBA" id="ARBA00006673"/>
    </source>
</evidence>
<dbReference type="PROSITE" id="PS00028">
    <property type="entry name" value="ZINC_FINGER_C2H2_1"/>
    <property type="match status" value="1"/>
</dbReference>
<feature type="compositionally biased region" description="Low complexity" evidence="13">
    <location>
        <begin position="140"/>
        <end position="153"/>
    </location>
</feature>
<evidence type="ECO:0000256" key="1">
    <source>
        <dbReference type="ARBA" id="ARBA00004604"/>
    </source>
</evidence>
<dbReference type="GO" id="GO:0016787">
    <property type="term" value="F:hydrolase activity"/>
    <property type="evidence" value="ECO:0007669"/>
    <property type="project" value="UniProtKB-KW"/>
</dbReference>
<evidence type="ECO:0000259" key="14">
    <source>
        <dbReference type="PROSITE" id="PS50157"/>
    </source>
</evidence>
<comment type="similarity">
    <text evidence="2">Belongs to the histone deacetylase HD2 family.</text>
</comment>
<evidence type="ECO:0000256" key="9">
    <source>
        <dbReference type="ARBA" id="ARBA00023015"/>
    </source>
</evidence>
<feature type="compositionally biased region" description="Acidic residues" evidence="13">
    <location>
        <begin position="191"/>
        <end position="210"/>
    </location>
</feature>
<feature type="compositionally biased region" description="Polar residues" evidence="13">
    <location>
        <begin position="260"/>
        <end position="269"/>
    </location>
</feature>
<dbReference type="GO" id="GO:0005730">
    <property type="term" value="C:nucleolus"/>
    <property type="evidence" value="ECO:0007669"/>
    <property type="project" value="UniProtKB-SubCell"/>
</dbReference>
<proteinExistence type="inferred from homology"/>
<dbReference type="GO" id="GO:0006325">
    <property type="term" value="P:chromatin organization"/>
    <property type="evidence" value="ECO:0007669"/>
    <property type="project" value="UniProtKB-KW"/>
</dbReference>
<evidence type="ECO:0000313" key="15">
    <source>
        <dbReference type="EMBL" id="JAE24790.1"/>
    </source>
</evidence>
<evidence type="ECO:0000256" key="11">
    <source>
        <dbReference type="ARBA" id="ARBA00023242"/>
    </source>
</evidence>
<protein>
    <recommendedName>
        <fullName evidence="14">C2H2-type domain-containing protein</fullName>
    </recommendedName>
</protein>
<keyword evidence="5 12" id="KW-0863">Zinc-finger</keyword>
<dbReference type="FunFam" id="2.60.120.340:FF:000004">
    <property type="entry name" value="Histone deacetylase HDT1"/>
    <property type="match status" value="1"/>
</dbReference>
<dbReference type="PROSITE" id="PS50157">
    <property type="entry name" value="ZINC_FINGER_C2H2_2"/>
    <property type="match status" value="1"/>
</dbReference>
<dbReference type="GO" id="GO:0008270">
    <property type="term" value="F:zinc ion binding"/>
    <property type="evidence" value="ECO:0007669"/>
    <property type="project" value="UniProtKB-KW"/>
</dbReference>
<evidence type="ECO:0000256" key="13">
    <source>
        <dbReference type="SAM" id="MobiDB-lite"/>
    </source>
</evidence>
<comment type="subcellular location">
    <subcellularLocation>
        <location evidence="1">Nucleus</location>
        <location evidence="1">Nucleolus</location>
    </subcellularLocation>
</comment>
<dbReference type="Gene3D" id="2.60.120.340">
    <property type="entry name" value="Nucleoplasmin core domain"/>
    <property type="match status" value="1"/>
</dbReference>
<keyword evidence="4" id="KW-0597">Phosphoprotein</keyword>
<feature type="compositionally biased region" description="Basic and acidic residues" evidence="13">
    <location>
        <begin position="128"/>
        <end position="139"/>
    </location>
</feature>
<reference evidence="15" key="1">
    <citation type="submission" date="2014-09" db="EMBL/GenBank/DDBJ databases">
        <authorList>
            <person name="Magalhaes I.L.F."/>
            <person name="Oliveira U."/>
            <person name="Santos F.R."/>
            <person name="Vidigal T.H.D.A."/>
            <person name="Brescovit A.D."/>
            <person name="Santos A.J."/>
        </authorList>
    </citation>
    <scope>NUCLEOTIDE SEQUENCE</scope>
    <source>
        <tissue evidence="15">Shoot tissue taken approximately 20 cm above the soil surface</tissue>
    </source>
</reference>
<evidence type="ECO:0000256" key="10">
    <source>
        <dbReference type="ARBA" id="ARBA00023163"/>
    </source>
</evidence>
<accession>A0A0A9GI37</accession>
<dbReference type="EMBL" id="GBRH01173106">
    <property type="protein sequence ID" value="JAE24790.1"/>
    <property type="molecule type" value="Transcribed_RNA"/>
</dbReference>
<evidence type="ECO:0000256" key="3">
    <source>
        <dbReference type="ARBA" id="ARBA00022491"/>
    </source>
</evidence>
<name>A0A0A9GI37_ARUDO</name>
<keyword evidence="3" id="KW-0678">Repressor</keyword>
<keyword evidence="7" id="KW-0862">Zinc</keyword>
<evidence type="ECO:0000256" key="7">
    <source>
        <dbReference type="ARBA" id="ARBA00022833"/>
    </source>
</evidence>
<keyword evidence="9" id="KW-0805">Transcription regulation</keyword>
<evidence type="ECO:0000256" key="4">
    <source>
        <dbReference type="ARBA" id="ARBA00022553"/>
    </source>
</evidence>
<feature type="compositionally biased region" description="Polar residues" evidence="13">
    <location>
        <begin position="238"/>
        <end position="248"/>
    </location>
</feature>
<dbReference type="InterPro" id="IPR013087">
    <property type="entry name" value="Znf_C2H2_type"/>
</dbReference>
<feature type="domain" description="C2H2-type" evidence="14">
    <location>
        <begin position="282"/>
        <end position="309"/>
    </location>
</feature>
<dbReference type="AlphaFoldDB" id="A0A0A9GI37"/>
<sequence length="309" mass="33126">MDIGDFEHWGVVVRPGETVKCDPGELYCHLSLIALQAGKGNEDVRVFVKVDGKEILIGTLSVDRYPQYRTDLVFEKEFELLHTSKTSNISAIGYKFSKSEAKPDISAEEDDDSDEEVPLAIPLYPNAADDKSEETKSGAEKLAAPKSAAAQSSNPNITLDETKNPGKLKAVIGGSNDDDSDEEGESGHEEDSSDEDDSESSDEGGAEDSPEITKGKNRPAETPVKTPPEKKAKIATPSMGNKTGSGSAKKSGHIHVATPYPSSKQVKKTLSINDNSKQSTGYACTSCSKTFHSSVGLETHCKVKHSAHK</sequence>
<evidence type="ECO:0000256" key="5">
    <source>
        <dbReference type="ARBA" id="ARBA00022771"/>
    </source>
</evidence>
<dbReference type="InterPro" id="IPR041232">
    <property type="entry name" value="NPL"/>
</dbReference>